<comment type="caution">
    <text evidence="2">The sequence shown here is derived from an EMBL/GenBank/DDBJ whole genome shotgun (WGS) entry which is preliminary data.</text>
</comment>
<proteinExistence type="predicted"/>
<protein>
    <submittedName>
        <fullName evidence="2">Uncharacterized protein</fullName>
    </submittedName>
</protein>
<gene>
    <name evidence="2" type="ORF">Bequi_13335</name>
</gene>
<reference evidence="2" key="1">
    <citation type="submission" date="2022-02" db="EMBL/GenBank/DDBJ databases">
        <authorList>
            <person name="Lee M."/>
            <person name="Kim S.-J."/>
            <person name="Jung M.-Y."/>
        </authorList>
    </citation>
    <scope>NUCLEOTIDE SEQUENCE</scope>
    <source>
        <strain evidence="2">JHP9</strain>
    </source>
</reference>
<dbReference type="RefSeq" id="WP_249738428.1">
    <property type="nucleotide sequence ID" value="NZ_JAKNCJ010000012.1"/>
</dbReference>
<dbReference type="Proteomes" id="UP001203761">
    <property type="component" value="Unassembled WGS sequence"/>
</dbReference>
<accession>A0ABT0R334</accession>
<feature type="region of interest" description="Disordered" evidence="1">
    <location>
        <begin position="1"/>
        <end position="20"/>
    </location>
</feature>
<keyword evidence="3" id="KW-1185">Reference proteome</keyword>
<evidence type="ECO:0000313" key="2">
    <source>
        <dbReference type="EMBL" id="MCL6424348.1"/>
    </source>
</evidence>
<evidence type="ECO:0000313" key="3">
    <source>
        <dbReference type="Proteomes" id="UP001203761"/>
    </source>
</evidence>
<dbReference type="EMBL" id="JAKNCJ010000012">
    <property type="protein sequence ID" value="MCL6424348.1"/>
    <property type="molecule type" value="Genomic_DNA"/>
</dbReference>
<sequence>MSPSGTIYRGGRLLSGTSEEQVRHATADGFELEHVLTPGGRVLSRKLVSAGA</sequence>
<organism evidence="2 3">
    <name type="scientific">Brachybacterium equifaecis</name>
    <dbReference type="NCBI Taxonomy" id="2910770"/>
    <lineage>
        <taxon>Bacteria</taxon>
        <taxon>Bacillati</taxon>
        <taxon>Actinomycetota</taxon>
        <taxon>Actinomycetes</taxon>
        <taxon>Micrococcales</taxon>
        <taxon>Dermabacteraceae</taxon>
        <taxon>Brachybacterium</taxon>
    </lineage>
</organism>
<evidence type="ECO:0000256" key="1">
    <source>
        <dbReference type="SAM" id="MobiDB-lite"/>
    </source>
</evidence>
<name>A0ABT0R334_9MICO</name>